<comment type="caution">
    <text evidence="2">The sequence shown here is derived from an EMBL/GenBank/DDBJ whole genome shotgun (WGS) entry which is preliminary data.</text>
</comment>
<dbReference type="EMBL" id="JAIPUX010001232">
    <property type="protein sequence ID" value="KAH0624895.1"/>
    <property type="molecule type" value="Genomic_DNA"/>
</dbReference>
<name>A0ABQ7T562_PHRPL</name>
<proteinExistence type="predicted"/>
<protein>
    <submittedName>
        <fullName evidence="2">Uncharacterized protein</fullName>
    </submittedName>
</protein>
<evidence type="ECO:0000313" key="2">
    <source>
        <dbReference type="EMBL" id="KAH0624895.1"/>
    </source>
</evidence>
<evidence type="ECO:0000256" key="1">
    <source>
        <dbReference type="SAM" id="MobiDB-lite"/>
    </source>
</evidence>
<evidence type="ECO:0000313" key="3">
    <source>
        <dbReference type="Proteomes" id="UP000826234"/>
    </source>
</evidence>
<sequence length="152" mass="16623">MGKSSEQKYDYCACAKLRRNQLLHYRHFPQHVEIISVVAARRETSLQTHIPPAISEEGNIILHLVPVEQPLVLDPHPAEDMEPQDLPSSPAASDETLISGEGPQEEATQSPGGKTQAPGPNVGSDSPQEAAVSRGNLLKKEGPPFKNFLWNE</sequence>
<organism evidence="2 3">
    <name type="scientific">Phrynosoma platyrhinos</name>
    <name type="common">Desert horned lizard</name>
    <dbReference type="NCBI Taxonomy" id="52577"/>
    <lineage>
        <taxon>Eukaryota</taxon>
        <taxon>Metazoa</taxon>
        <taxon>Chordata</taxon>
        <taxon>Craniata</taxon>
        <taxon>Vertebrata</taxon>
        <taxon>Euteleostomi</taxon>
        <taxon>Lepidosauria</taxon>
        <taxon>Squamata</taxon>
        <taxon>Bifurcata</taxon>
        <taxon>Unidentata</taxon>
        <taxon>Episquamata</taxon>
        <taxon>Toxicofera</taxon>
        <taxon>Iguania</taxon>
        <taxon>Phrynosomatidae</taxon>
        <taxon>Phrynosomatinae</taxon>
        <taxon>Phrynosoma</taxon>
    </lineage>
</organism>
<keyword evidence="3" id="KW-1185">Reference proteome</keyword>
<reference evidence="2 3" key="1">
    <citation type="journal article" date="2022" name="Gigascience">
        <title>A chromosome-level genome assembly and annotation of the desert horned lizard, Phrynosoma platyrhinos, provides insight into chromosomal rearrangements among reptiles.</title>
        <authorList>
            <person name="Koochekian N."/>
            <person name="Ascanio A."/>
            <person name="Farleigh K."/>
            <person name="Card D.C."/>
            <person name="Schield D.R."/>
            <person name="Castoe T.A."/>
            <person name="Jezkova T."/>
        </authorList>
    </citation>
    <scope>NUCLEOTIDE SEQUENCE [LARGE SCALE GENOMIC DNA]</scope>
    <source>
        <strain evidence="2">NK-2021</strain>
    </source>
</reference>
<dbReference type="Proteomes" id="UP000826234">
    <property type="component" value="Unassembled WGS sequence"/>
</dbReference>
<accession>A0ABQ7T562</accession>
<gene>
    <name evidence="2" type="ORF">JD844_032789</name>
</gene>
<feature type="region of interest" description="Disordered" evidence="1">
    <location>
        <begin position="72"/>
        <end position="152"/>
    </location>
</feature>